<keyword evidence="5" id="KW-1185">Reference proteome</keyword>
<dbReference type="InterPro" id="IPR051606">
    <property type="entry name" value="Polyketide_Oxido-like"/>
</dbReference>
<dbReference type="PANTHER" id="PTHR43355:SF2">
    <property type="entry name" value="FLAVIN REDUCTASE (NADPH)"/>
    <property type="match status" value="1"/>
</dbReference>
<feature type="domain" description="NAD(P)-binding" evidence="3">
    <location>
        <begin position="9"/>
        <end position="204"/>
    </location>
</feature>
<organism evidence="4 5">
    <name type="scientific">Ophiobolus disseminans</name>
    <dbReference type="NCBI Taxonomy" id="1469910"/>
    <lineage>
        <taxon>Eukaryota</taxon>
        <taxon>Fungi</taxon>
        <taxon>Dikarya</taxon>
        <taxon>Ascomycota</taxon>
        <taxon>Pezizomycotina</taxon>
        <taxon>Dothideomycetes</taxon>
        <taxon>Pleosporomycetidae</taxon>
        <taxon>Pleosporales</taxon>
        <taxon>Pleosporineae</taxon>
        <taxon>Phaeosphaeriaceae</taxon>
        <taxon>Ophiobolus</taxon>
    </lineage>
</organism>
<comment type="similarity">
    <text evidence="1">Belongs to the avfA family.</text>
</comment>
<evidence type="ECO:0000259" key="3">
    <source>
        <dbReference type="Pfam" id="PF13460"/>
    </source>
</evidence>
<proteinExistence type="inferred from homology"/>
<dbReference type="AlphaFoldDB" id="A0A6A7A1G6"/>
<dbReference type="Proteomes" id="UP000799424">
    <property type="component" value="Unassembled WGS sequence"/>
</dbReference>
<feature type="signal peptide" evidence="2">
    <location>
        <begin position="1"/>
        <end position="17"/>
    </location>
</feature>
<dbReference type="Gene3D" id="3.40.50.720">
    <property type="entry name" value="NAD(P)-binding Rossmann-like Domain"/>
    <property type="match status" value="1"/>
</dbReference>
<dbReference type="GO" id="GO:0042602">
    <property type="term" value="F:riboflavin reductase (NADPH) activity"/>
    <property type="evidence" value="ECO:0007669"/>
    <property type="project" value="TreeGrafter"/>
</dbReference>
<dbReference type="GO" id="GO:0004074">
    <property type="term" value="F:biliverdin reductase [NAD(P)H] activity"/>
    <property type="evidence" value="ECO:0007669"/>
    <property type="project" value="TreeGrafter"/>
</dbReference>
<dbReference type="Pfam" id="PF13460">
    <property type="entry name" value="NAD_binding_10"/>
    <property type="match status" value="1"/>
</dbReference>
<dbReference type="EMBL" id="MU006225">
    <property type="protein sequence ID" value="KAF2826718.1"/>
    <property type="molecule type" value="Genomic_DNA"/>
</dbReference>
<dbReference type="SUPFAM" id="SSF51735">
    <property type="entry name" value="NAD(P)-binding Rossmann-fold domains"/>
    <property type="match status" value="1"/>
</dbReference>
<keyword evidence="2" id="KW-0732">Signal</keyword>
<sequence>MARHILVLGGTSPAGLAFCFAALRNSHTLTLYVRNASKLPTEISSNATTIVGDLHDAAALEKAISGGAKTCISFLGPVQSQKKGQLPITDGFKIIVPLLQKYRYNRTLVLSTASYKAPEDKFSIAYWLMIMVVYLLVRPAYDEINGFAPIVTRTPADELGWTVFRVPILKNGEAVPVKAGFVGDVGLSLDRKALAEWLLREIEEKKFVGKCPAVSNA</sequence>
<name>A0A6A7A1G6_9PLEO</name>
<dbReference type="OrthoDB" id="10254221at2759"/>
<accession>A0A6A7A1G6</accession>
<dbReference type="PANTHER" id="PTHR43355">
    <property type="entry name" value="FLAVIN REDUCTASE (NADPH)"/>
    <property type="match status" value="1"/>
</dbReference>
<protein>
    <recommendedName>
        <fullName evidence="3">NAD(P)-binding domain-containing protein</fullName>
    </recommendedName>
</protein>
<dbReference type="InterPro" id="IPR036291">
    <property type="entry name" value="NAD(P)-bd_dom_sf"/>
</dbReference>
<evidence type="ECO:0000313" key="5">
    <source>
        <dbReference type="Proteomes" id="UP000799424"/>
    </source>
</evidence>
<gene>
    <name evidence="4" type="ORF">CC86DRAFT_369900</name>
</gene>
<feature type="chain" id="PRO_5025534362" description="NAD(P)-binding domain-containing protein" evidence="2">
    <location>
        <begin position="18"/>
        <end position="217"/>
    </location>
</feature>
<evidence type="ECO:0000256" key="2">
    <source>
        <dbReference type="SAM" id="SignalP"/>
    </source>
</evidence>
<evidence type="ECO:0000313" key="4">
    <source>
        <dbReference type="EMBL" id="KAF2826718.1"/>
    </source>
</evidence>
<evidence type="ECO:0000256" key="1">
    <source>
        <dbReference type="ARBA" id="ARBA00038376"/>
    </source>
</evidence>
<reference evidence="4" key="1">
    <citation type="journal article" date="2020" name="Stud. Mycol.">
        <title>101 Dothideomycetes genomes: a test case for predicting lifestyles and emergence of pathogens.</title>
        <authorList>
            <person name="Haridas S."/>
            <person name="Albert R."/>
            <person name="Binder M."/>
            <person name="Bloem J."/>
            <person name="Labutti K."/>
            <person name="Salamov A."/>
            <person name="Andreopoulos B."/>
            <person name="Baker S."/>
            <person name="Barry K."/>
            <person name="Bills G."/>
            <person name="Bluhm B."/>
            <person name="Cannon C."/>
            <person name="Castanera R."/>
            <person name="Culley D."/>
            <person name="Daum C."/>
            <person name="Ezra D."/>
            <person name="Gonzalez J."/>
            <person name="Henrissat B."/>
            <person name="Kuo A."/>
            <person name="Liang C."/>
            <person name="Lipzen A."/>
            <person name="Lutzoni F."/>
            <person name="Magnuson J."/>
            <person name="Mondo S."/>
            <person name="Nolan M."/>
            <person name="Ohm R."/>
            <person name="Pangilinan J."/>
            <person name="Park H.-J."/>
            <person name="Ramirez L."/>
            <person name="Alfaro M."/>
            <person name="Sun H."/>
            <person name="Tritt A."/>
            <person name="Yoshinaga Y."/>
            <person name="Zwiers L.-H."/>
            <person name="Turgeon B."/>
            <person name="Goodwin S."/>
            <person name="Spatafora J."/>
            <person name="Crous P."/>
            <person name="Grigoriev I."/>
        </authorList>
    </citation>
    <scope>NUCLEOTIDE SEQUENCE</scope>
    <source>
        <strain evidence="4">CBS 113818</strain>
    </source>
</reference>
<dbReference type="InterPro" id="IPR016040">
    <property type="entry name" value="NAD(P)-bd_dom"/>
</dbReference>